<organism evidence="3 4">
    <name type="scientific">Terfezia boudieri ATCC MYA-4762</name>
    <dbReference type="NCBI Taxonomy" id="1051890"/>
    <lineage>
        <taxon>Eukaryota</taxon>
        <taxon>Fungi</taxon>
        <taxon>Dikarya</taxon>
        <taxon>Ascomycota</taxon>
        <taxon>Pezizomycotina</taxon>
        <taxon>Pezizomycetes</taxon>
        <taxon>Pezizales</taxon>
        <taxon>Pezizaceae</taxon>
        <taxon>Terfezia</taxon>
    </lineage>
</organism>
<dbReference type="FunCoup" id="A0A3N4LQG1">
    <property type="interactions" value="778"/>
</dbReference>
<evidence type="ECO:0000313" key="4">
    <source>
        <dbReference type="Proteomes" id="UP000267821"/>
    </source>
</evidence>
<dbReference type="EMBL" id="ML121539">
    <property type="protein sequence ID" value="RPB25157.1"/>
    <property type="molecule type" value="Genomic_DNA"/>
</dbReference>
<dbReference type="InterPro" id="IPR005061">
    <property type="entry name" value="Ist1"/>
</dbReference>
<accession>A0A3N4LQG1</accession>
<dbReference type="OrthoDB" id="29853at2759"/>
<dbReference type="PANTHER" id="PTHR12161">
    <property type="entry name" value="IST1 FAMILY MEMBER"/>
    <property type="match status" value="1"/>
</dbReference>
<dbReference type="InterPro" id="IPR042277">
    <property type="entry name" value="IST1-like"/>
</dbReference>
<gene>
    <name evidence="3" type="ORF">L211DRAFT_807233</name>
</gene>
<protein>
    <submittedName>
        <fullName evidence="3">DUF292-domain-containing protein</fullName>
    </submittedName>
</protein>
<evidence type="ECO:0000313" key="3">
    <source>
        <dbReference type="EMBL" id="RPB25157.1"/>
    </source>
</evidence>
<sequence>MPPPSPVTSKLKTTLKLLISRLRHLQTKESSLSKQTRRTIATLLESNPPRLESAKIRVENTIRQDILVELLEILELYSELLLARIHMLEGTGPCDVGLEEAVKSLIYASQRVEVKELGMVRDLLAARFGKEFALQARENLGGGVSERVLRKLRVDTPSEELVGAYLKEIARTYGVDFGRDESSPPPPEGGEQGDDDDDSPSKGRKIPVAELELADPKVGKLVEDAKTPPRKVLPKSPIHVAPASPSSENPHPVVRMPGQAGGAGAGVQRQPQARAVVGKGLGDASGGGMVHAAQASGAKSKEDKEVDDLLARFAALKKR</sequence>
<dbReference type="GO" id="GO:0015031">
    <property type="term" value="P:protein transport"/>
    <property type="evidence" value="ECO:0007669"/>
    <property type="project" value="InterPro"/>
</dbReference>
<dbReference type="Gene3D" id="1.20.1260.60">
    <property type="entry name" value="Vacuolar protein sorting-associated protein Ist1"/>
    <property type="match status" value="1"/>
</dbReference>
<proteinExistence type="inferred from homology"/>
<dbReference type="Pfam" id="PF03398">
    <property type="entry name" value="Ist1"/>
    <property type="match status" value="1"/>
</dbReference>
<feature type="compositionally biased region" description="Basic and acidic residues" evidence="2">
    <location>
        <begin position="214"/>
        <end position="227"/>
    </location>
</feature>
<keyword evidence="4" id="KW-1185">Reference proteome</keyword>
<dbReference type="InParanoid" id="A0A3N4LQG1"/>
<name>A0A3N4LQG1_9PEZI</name>
<dbReference type="Proteomes" id="UP000267821">
    <property type="component" value="Unassembled WGS sequence"/>
</dbReference>
<feature type="compositionally biased region" description="Low complexity" evidence="2">
    <location>
        <begin position="266"/>
        <end position="278"/>
    </location>
</feature>
<dbReference type="FunFam" id="1.20.1260.60:FF:000002">
    <property type="entry name" value="Vacuolar protein sorting-associated protein IST1"/>
    <property type="match status" value="1"/>
</dbReference>
<feature type="region of interest" description="Disordered" evidence="2">
    <location>
        <begin position="175"/>
        <end position="304"/>
    </location>
</feature>
<evidence type="ECO:0000256" key="2">
    <source>
        <dbReference type="SAM" id="MobiDB-lite"/>
    </source>
</evidence>
<dbReference type="PANTHER" id="PTHR12161:SF5">
    <property type="entry name" value="IST1 HOMOLOG"/>
    <property type="match status" value="1"/>
</dbReference>
<comment type="similarity">
    <text evidence="1">Belongs to the IST1 family.</text>
</comment>
<evidence type="ECO:0000256" key="1">
    <source>
        <dbReference type="ARBA" id="ARBA00005536"/>
    </source>
</evidence>
<dbReference type="AlphaFoldDB" id="A0A3N4LQG1"/>
<dbReference type="STRING" id="1051890.A0A3N4LQG1"/>
<feature type="compositionally biased region" description="Gly residues" evidence="2">
    <location>
        <begin position="279"/>
        <end position="289"/>
    </location>
</feature>
<reference evidence="3 4" key="1">
    <citation type="journal article" date="2018" name="Nat. Ecol. Evol.">
        <title>Pezizomycetes genomes reveal the molecular basis of ectomycorrhizal truffle lifestyle.</title>
        <authorList>
            <person name="Murat C."/>
            <person name="Payen T."/>
            <person name="Noel B."/>
            <person name="Kuo A."/>
            <person name="Morin E."/>
            <person name="Chen J."/>
            <person name="Kohler A."/>
            <person name="Krizsan K."/>
            <person name="Balestrini R."/>
            <person name="Da Silva C."/>
            <person name="Montanini B."/>
            <person name="Hainaut M."/>
            <person name="Levati E."/>
            <person name="Barry K.W."/>
            <person name="Belfiori B."/>
            <person name="Cichocki N."/>
            <person name="Clum A."/>
            <person name="Dockter R.B."/>
            <person name="Fauchery L."/>
            <person name="Guy J."/>
            <person name="Iotti M."/>
            <person name="Le Tacon F."/>
            <person name="Lindquist E.A."/>
            <person name="Lipzen A."/>
            <person name="Malagnac F."/>
            <person name="Mello A."/>
            <person name="Molinier V."/>
            <person name="Miyauchi S."/>
            <person name="Poulain J."/>
            <person name="Riccioni C."/>
            <person name="Rubini A."/>
            <person name="Sitrit Y."/>
            <person name="Splivallo R."/>
            <person name="Traeger S."/>
            <person name="Wang M."/>
            <person name="Zifcakova L."/>
            <person name="Wipf D."/>
            <person name="Zambonelli A."/>
            <person name="Paolocci F."/>
            <person name="Nowrousian M."/>
            <person name="Ottonello S."/>
            <person name="Baldrian P."/>
            <person name="Spatafora J.W."/>
            <person name="Henrissat B."/>
            <person name="Nagy L.G."/>
            <person name="Aury J.M."/>
            <person name="Wincker P."/>
            <person name="Grigoriev I.V."/>
            <person name="Bonfante P."/>
            <person name="Martin F.M."/>
        </authorList>
    </citation>
    <scope>NUCLEOTIDE SEQUENCE [LARGE SCALE GENOMIC DNA]</scope>
    <source>
        <strain evidence="3 4">ATCC MYA-4762</strain>
    </source>
</reference>